<evidence type="ECO:0000313" key="1">
    <source>
        <dbReference type="EMBL" id="KAK7058128.1"/>
    </source>
</evidence>
<proteinExistence type="predicted"/>
<reference evidence="1 2" key="1">
    <citation type="journal article" date="2024" name="J Genomics">
        <title>Draft genome sequencing and assembly of Favolaschia claudopus CIRM-BRFM 2984 isolated from oak limbs.</title>
        <authorList>
            <person name="Navarro D."/>
            <person name="Drula E."/>
            <person name="Chaduli D."/>
            <person name="Cazenave R."/>
            <person name="Ahrendt S."/>
            <person name="Wang J."/>
            <person name="Lipzen A."/>
            <person name="Daum C."/>
            <person name="Barry K."/>
            <person name="Grigoriev I.V."/>
            <person name="Favel A."/>
            <person name="Rosso M.N."/>
            <person name="Martin F."/>
        </authorList>
    </citation>
    <scope>NUCLEOTIDE SEQUENCE [LARGE SCALE GENOMIC DNA]</scope>
    <source>
        <strain evidence="1 2">CIRM-BRFM 2984</strain>
    </source>
</reference>
<evidence type="ECO:0000313" key="2">
    <source>
        <dbReference type="Proteomes" id="UP001362999"/>
    </source>
</evidence>
<dbReference type="AlphaFoldDB" id="A0AAW0E347"/>
<dbReference type="Proteomes" id="UP001362999">
    <property type="component" value="Unassembled WGS sequence"/>
</dbReference>
<comment type="caution">
    <text evidence="1">The sequence shown here is derived from an EMBL/GenBank/DDBJ whole genome shotgun (WGS) entry which is preliminary data.</text>
</comment>
<evidence type="ECO:0008006" key="3">
    <source>
        <dbReference type="Google" id="ProtNLM"/>
    </source>
</evidence>
<organism evidence="1 2">
    <name type="scientific">Favolaschia claudopus</name>
    <dbReference type="NCBI Taxonomy" id="2862362"/>
    <lineage>
        <taxon>Eukaryota</taxon>
        <taxon>Fungi</taxon>
        <taxon>Dikarya</taxon>
        <taxon>Basidiomycota</taxon>
        <taxon>Agaricomycotina</taxon>
        <taxon>Agaricomycetes</taxon>
        <taxon>Agaricomycetidae</taxon>
        <taxon>Agaricales</taxon>
        <taxon>Marasmiineae</taxon>
        <taxon>Mycenaceae</taxon>
        <taxon>Favolaschia</taxon>
    </lineage>
</organism>
<sequence>MHPFFPPELEREIFETAAIADEASIPILLRVCHRVRSWVEPLLYRVLIIYNEKDPYLLALRSKSTGFKRNAVRHVFVDYDEPQMTPGVIDVLSEFSGIESLVIDGYQEGNPPSSLDTLRPRRLSLWVPADASPWAQWALPRPLFSSVTHLELYRGRTDERTSWEYWNTLASLPALTHLCLVQSLAADILPEIMQHCSQLQLAIVAFWNQSFSDEAVSFAHNLPVTDLRVVVMVPESIQDTWLKSIRGEPDFWKRAEAFVAQKRRREIESTSYFLDN</sequence>
<name>A0AAW0E347_9AGAR</name>
<dbReference type="EMBL" id="JAWWNJ010000004">
    <property type="protein sequence ID" value="KAK7058128.1"/>
    <property type="molecule type" value="Genomic_DNA"/>
</dbReference>
<keyword evidence="2" id="KW-1185">Reference proteome</keyword>
<gene>
    <name evidence="1" type="ORF">R3P38DRAFT_2844480</name>
</gene>
<accession>A0AAW0E347</accession>
<protein>
    <recommendedName>
        <fullName evidence="3">F-box domain-containing protein</fullName>
    </recommendedName>
</protein>